<keyword evidence="9" id="KW-1185">Reference proteome</keyword>
<dbReference type="InterPro" id="IPR006977">
    <property type="entry name" value="Yip1_dom"/>
</dbReference>
<feature type="transmembrane region" description="Helical" evidence="6">
    <location>
        <begin position="176"/>
        <end position="194"/>
    </location>
</feature>
<evidence type="ECO:0000256" key="1">
    <source>
        <dbReference type="ARBA" id="ARBA00004141"/>
    </source>
</evidence>
<evidence type="ECO:0000313" key="8">
    <source>
        <dbReference type="EMBL" id="KAK2712432.1"/>
    </source>
</evidence>
<accession>A0AA88HYI9</accession>
<evidence type="ECO:0000313" key="9">
    <source>
        <dbReference type="Proteomes" id="UP001187531"/>
    </source>
</evidence>
<dbReference type="GO" id="GO:0048280">
    <property type="term" value="P:vesicle fusion with Golgi apparatus"/>
    <property type="evidence" value="ECO:0007669"/>
    <property type="project" value="TreeGrafter"/>
</dbReference>
<evidence type="ECO:0000259" key="7">
    <source>
        <dbReference type="Pfam" id="PF04893"/>
    </source>
</evidence>
<gene>
    <name evidence="8" type="ORF">QYM36_011201</name>
</gene>
<dbReference type="GO" id="GO:0005802">
    <property type="term" value="C:trans-Golgi network"/>
    <property type="evidence" value="ECO:0007669"/>
    <property type="project" value="TreeGrafter"/>
</dbReference>
<feature type="transmembrane region" description="Helical" evidence="6">
    <location>
        <begin position="200"/>
        <end position="220"/>
    </location>
</feature>
<dbReference type="Proteomes" id="UP001187531">
    <property type="component" value="Unassembled WGS sequence"/>
</dbReference>
<evidence type="ECO:0000256" key="2">
    <source>
        <dbReference type="ARBA" id="ARBA00010596"/>
    </source>
</evidence>
<evidence type="ECO:0000256" key="4">
    <source>
        <dbReference type="ARBA" id="ARBA00022989"/>
    </source>
</evidence>
<sequence length="250" mass="27563">MSGIKVNEMAQYDNQFYPQEPINYVWGDPNQSVYSDQGSYSMDFQSFDYDQAKTSNSMYPKQDIQFQPTSQPESQIQDFEDEPPLLEELGINPDHIVQKTLAVLNPFKQTNPQILQDTDLAGPLVFCLLFGACLLLSGKVHFSYIYGIGVFGCLGMYCLLNLMASIGPSLGVTISVLGYCLLPMVGLAAMGIVFSLKVLIGFIITGLCVFWCAVSSSKLFVTALGMEKQQTLVAYPCALLYGIFGLLVVF</sequence>
<evidence type="ECO:0000256" key="3">
    <source>
        <dbReference type="ARBA" id="ARBA00022692"/>
    </source>
</evidence>
<feature type="transmembrane region" description="Helical" evidence="6">
    <location>
        <begin position="120"/>
        <end position="138"/>
    </location>
</feature>
<feature type="transmembrane region" description="Helical" evidence="6">
    <location>
        <begin position="144"/>
        <end position="164"/>
    </location>
</feature>
<dbReference type="PANTHER" id="PTHR21236:SF2">
    <property type="entry name" value="PROTEIN YIPF"/>
    <property type="match status" value="1"/>
</dbReference>
<dbReference type="AlphaFoldDB" id="A0AA88HYI9"/>
<feature type="transmembrane region" description="Helical" evidence="6">
    <location>
        <begin position="232"/>
        <end position="249"/>
    </location>
</feature>
<comment type="similarity">
    <text evidence="2 6">Belongs to the YIP1 family.</text>
</comment>
<keyword evidence="3 6" id="KW-0812">Transmembrane</keyword>
<dbReference type="GO" id="GO:0000139">
    <property type="term" value="C:Golgi membrane"/>
    <property type="evidence" value="ECO:0007669"/>
    <property type="project" value="UniProtKB-SubCell"/>
</dbReference>
<organism evidence="8 9">
    <name type="scientific">Artemia franciscana</name>
    <name type="common">Brine shrimp</name>
    <name type="synonym">Artemia sanfranciscana</name>
    <dbReference type="NCBI Taxonomy" id="6661"/>
    <lineage>
        <taxon>Eukaryota</taxon>
        <taxon>Metazoa</taxon>
        <taxon>Ecdysozoa</taxon>
        <taxon>Arthropoda</taxon>
        <taxon>Crustacea</taxon>
        <taxon>Branchiopoda</taxon>
        <taxon>Anostraca</taxon>
        <taxon>Artemiidae</taxon>
        <taxon>Artemia</taxon>
    </lineage>
</organism>
<dbReference type="EMBL" id="JAVRJZ010000015">
    <property type="protein sequence ID" value="KAK2712432.1"/>
    <property type="molecule type" value="Genomic_DNA"/>
</dbReference>
<dbReference type="InterPro" id="IPR045231">
    <property type="entry name" value="Yip1/4-like"/>
</dbReference>
<evidence type="ECO:0000256" key="6">
    <source>
        <dbReference type="RuleBase" id="RU361264"/>
    </source>
</evidence>
<comment type="subcellular location">
    <subcellularLocation>
        <location evidence="6">Golgi apparatus membrane</location>
        <topology evidence="6">Multi-pass membrane protein</topology>
    </subcellularLocation>
    <subcellularLocation>
        <location evidence="1">Membrane</location>
        <topology evidence="1">Multi-pass membrane protein</topology>
    </subcellularLocation>
</comment>
<evidence type="ECO:0000256" key="5">
    <source>
        <dbReference type="ARBA" id="ARBA00023136"/>
    </source>
</evidence>
<keyword evidence="4 6" id="KW-1133">Transmembrane helix</keyword>
<name>A0AA88HYI9_ARTSF</name>
<protein>
    <recommendedName>
        <fullName evidence="6">Protein YIPF</fullName>
    </recommendedName>
</protein>
<reference evidence="8" key="1">
    <citation type="submission" date="2023-07" db="EMBL/GenBank/DDBJ databases">
        <title>Chromosome-level genome assembly of Artemia franciscana.</title>
        <authorList>
            <person name="Jo E."/>
        </authorList>
    </citation>
    <scope>NUCLEOTIDE SEQUENCE</scope>
    <source>
        <tissue evidence="8">Whole body</tissue>
    </source>
</reference>
<dbReference type="GO" id="GO:0006888">
    <property type="term" value="P:endoplasmic reticulum to Golgi vesicle-mediated transport"/>
    <property type="evidence" value="ECO:0007669"/>
    <property type="project" value="InterPro"/>
</dbReference>
<dbReference type="Pfam" id="PF04893">
    <property type="entry name" value="Yip1"/>
    <property type="match status" value="1"/>
</dbReference>
<keyword evidence="5 6" id="KW-0472">Membrane</keyword>
<dbReference type="PANTHER" id="PTHR21236">
    <property type="entry name" value="GOLGI MEMBRANE PROTEIN YIP1"/>
    <property type="match status" value="1"/>
</dbReference>
<proteinExistence type="inferred from homology"/>
<feature type="domain" description="Yip1" evidence="7">
    <location>
        <begin position="104"/>
        <end position="246"/>
    </location>
</feature>
<comment type="caution">
    <text evidence="8">The sequence shown here is derived from an EMBL/GenBank/DDBJ whole genome shotgun (WGS) entry which is preliminary data.</text>
</comment>